<protein>
    <recommendedName>
        <fullName evidence="5">Ubiquitin-like protease family profile domain-containing protein</fullName>
    </recommendedName>
</protein>
<dbReference type="Gene3D" id="3.30.310.130">
    <property type="entry name" value="Ubiquitin-related"/>
    <property type="match status" value="1"/>
</dbReference>
<dbReference type="PANTHER" id="PTHR47764">
    <property type="entry name" value="UBIQUITIN-LIKE-SPECIFIC PROTEASE 2B-RELATED"/>
    <property type="match status" value="1"/>
</dbReference>
<dbReference type="SUPFAM" id="SSF54001">
    <property type="entry name" value="Cysteine proteinases"/>
    <property type="match status" value="1"/>
</dbReference>
<evidence type="ECO:0000313" key="6">
    <source>
        <dbReference type="EMBL" id="KAF0744815.1"/>
    </source>
</evidence>
<comment type="similarity">
    <text evidence="1">Belongs to the peptidase C48 family.</text>
</comment>
<dbReference type="AlphaFoldDB" id="A0A6G0XW91"/>
<dbReference type="GO" id="GO:0008234">
    <property type="term" value="F:cysteine-type peptidase activity"/>
    <property type="evidence" value="ECO:0007669"/>
    <property type="project" value="InterPro"/>
</dbReference>
<organism evidence="6 7">
    <name type="scientific">Aphanomyces euteiches</name>
    <dbReference type="NCBI Taxonomy" id="100861"/>
    <lineage>
        <taxon>Eukaryota</taxon>
        <taxon>Sar</taxon>
        <taxon>Stramenopiles</taxon>
        <taxon>Oomycota</taxon>
        <taxon>Saprolegniomycetes</taxon>
        <taxon>Saprolegniales</taxon>
        <taxon>Verrucalvaceae</taxon>
        <taxon>Aphanomyces</taxon>
    </lineage>
</organism>
<dbReference type="VEuPathDB" id="FungiDB:AeMF1_010845"/>
<gene>
    <name evidence="6" type="ORF">Ae201684_000722</name>
</gene>
<proteinExistence type="inferred from homology"/>
<evidence type="ECO:0000256" key="4">
    <source>
        <dbReference type="SAM" id="MobiDB-lite"/>
    </source>
</evidence>
<dbReference type="GO" id="GO:0006508">
    <property type="term" value="P:proteolysis"/>
    <property type="evidence" value="ECO:0007669"/>
    <property type="project" value="UniProtKB-KW"/>
</dbReference>
<dbReference type="InterPro" id="IPR003653">
    <property type="entry name" value="Peptidase_C48_C"/>
</dbReference>
<feature type="region of interest" description="Disordered" evidence="4">
    <location>
        <begin position="45"/>
        <end position="83"/>
    </location>
</feature>
<evidence type="ECO:0000313" key="7">
    <source>
        <dbReference type="Proteomes" id="UP000481153"/>
    </source>
</evidence>
<evidence type="ECO:0000256" key="2">
    <source>
        <dbReference type="ARBA" id="ARBA00022670"/>
    </source>
</evidence>
<evidence type="ECO:0000259" key="5">
    <source>
        <dbReference type="PROSITE" id="PS50600"/>
    </source>
</evidence>
<reference evidence="6 7" key="1">
    <citation type="submission" date="2019-07" db="EMBL/GenBank/DDBJ databases">
        <title>Genomics analysis of Aphanomyces spp. identifies a new class of oomycete effector associated with host adaptation.</title>
        <authorList>
            <person name="Gaulin E."/>
        </authorList>
    </citation>
    <scope>NUCLEOTIDE SEQUENCE [LARGE SCALE GENOMIC DNA]</scope>
    <source>
        <strain evidence="6 7">ATCC 201684</strain>
    </source>
</reference>
<dbReference type="Gene3D" id="1.10.418.20">
    <property type="match status" value="1"/>
</dbReference>
<evidence type="ECO:0000256" key="1">
    <source>
        <dbReference type="ARBA" id="ARBA00005234"/>
    </source>
</evidence>
<dbReference type="Pfam" id="PF02902">
    <property type="entry name" value="Peptidase_C48"/>
    <property type="match status" value="1"/>
</dbReference>
<name>A0A6G0XW91_9STRA</name>
<feature type="domain" description="Ubiquitin-like protease family profile" evidence="5">
    <location>
        <begin position="316"/>
        <end position="506"/>
    </location>
</feature>
<keyword evidence="3" id="KW-0378">Hydrolase</keyword>
<dbReference type="PROSITE" id="PS50600">
    <property type="entry name" value="ULP_PROTEASE"/>
    <property type="match status" value="1"/>
</dbReference>
<accession>A0A6G0XW91</accession>
<comment type="caution">
    <text evidence="6">The sequence shown here is derived from an EMBL/GenBank/DDBJ whole genome shotgun (WGS) entry which is preliminary data.</text>
</comment>
<dbReference type="Proteomes" id="UP000481153">
    <property type="component" value="Unassembled WGS sequence"/>
</dbReference>
<sequence>MSNLISAVRARATEAYNVLSGEWARSNMTSIDDFVHSDDEVEVVEPNGIDRTTKKFKPPRNSSISKGSSVHTSGKPPRDAPKNHSNVIDCLHTVLCDRYVGHTQLCFHHDRNELEVRFLLKPQHASAISHYVKALDDVKRIYLQYGDFRAVGLSEMELKMIIVTVNKSCSVVTKLAGEPGALPVNPECVFAFDAENLVEYAILKSVMDSKFSHLPQTTVTYEVDEKYAHIVARRFKKSSKFFPPEEDLSLHHMQTRRAEKRKLSVTGSSNLRRESFVPKETTIIDSPPRKRVDEKAQEVKDRVVLHYPMVQSKNRITLTEGDVDRLAEGEFLNDNLIDFFFKFCMTQLEKWQQERIYFFSTHFYTTLVQRSNVQEPFDKVKRWTRSVNIFELDFLFIPINESCHWSLAVICNPGALAKPFVDDPRTTEASEKTSCILFFDSLRCHNETKIVSNLRSYLEKEFESRYNADGMVHFDASQAILVEPEVPRQSNSCDCGVFVLLYALELIKRYPVGIDDKDIASKFQESLNEVMFSHQNIVEFRDYLITLIGMLSTWQQSEIFDAKEKIDFAGLGLFTNSFTS</sequence>
<keyword evidence="2" id="KW-0645">Protease</keyword>
<dbReference type="InterPro" id="IPR038765">
    <property type="entry name" value="Papain-like_cys_pep_sf"/>
</dbReference>
<evidence type="ECO:0000256" key="3">
    <source>
        <dbReference type="ARBA" id="ARBA00022801"/>
    </source>
</evidence>
<feature type="compositionally biased region" description="Polar residues" evidence="4">
    <location>
        <begin position="60"/>
        <end position="72"/>
    </location>
</feature>
<dbReference type="EMBL" id="VJMJ01000008">
    <property type="protein sequence ID" value="KAF0744815.1"/>
    <property type="molecule type" value="Genomic_DNA"/>
</dbReference>
<dbReference type="PANTHER" id="PTHR47764:SF2">
    <property type="entry name" value="UBIQUITIN-LIKE PROTEASE FAMILY PROFILE DOMAIN-CONTAINING PROTEIN"/>
    <property type="match status" value="1"/>
</dbReference>
<keyword evidence="7" id="KW-1185">Reference proteome</keyword>